<reference evidence="2 3" key="1">
    <citation type="submission" date="2024-04" db="EMBL/GenBank/DDBJ databases">
        <authorList>
            <person name="Fracassetti M."/>
        </authorList>
    </citation>
    <scope>NUCLEOTIDE SEQUENCE [LARGE SCALE GENOMIC DNA]</scope>
</reference>
<gene>
    <name evidence="2" type="ORF">LTRI10_LOCUS11420</name>
</gene>
<proteinExistence type="predicted"/>
<evidence type="ECO:0000313" key="3">
    <source>
        <dbReference type="Proteomes" id="UP001497516"/>
    </source>
</evidence>
<dbReference type="Proteomes" id="UP001497516">
    <property type="component" value="Chromosome 2"/>
</dbReference>
<dbReference type="AlphaFoldDB" id="A0AAV2D5R2"/>
<evidence type="ECO:0000256" key="1">
    <source>
        <dbReference type="SAM" id="MobiDB-lite"/>
    </source>
</evidence>
<dbReference type="EMBL" id="OZ034815">
    <property type="protein sequence ID" value="CAL1368117.1"/>
    <property type="molecule type" value="Genomic_DNA"/>
</dbReference>
<evidence type="ECO:0000313" key="2">
    <source>
        <dbReference type="EMBL" id="CAL1368117.1"/>
    </source>
</evidence>
<sequence length="129" mass="13886">MVSGDGDGDGALQIPSDGDGDRGDMIARQATGDGMHRLSRVCMLPFSLDLPFPARATPIASPAPTLLASLTSIELIGISSQRSARGRRRRCLCVFGLIQKREKEKKNHEGRWKGRIVRGAAAEMEVGGR</sequence>
<name>A0AAV2D5R2_9ROSI</name>
<keyword evidence="3" id="KW-1185">Reference proteome</keyword>
<feature type="region of interest" description="Disordered" evidence="1">
    <location>
        <begin position="1"/>
        <end position="31"/>
    </location>
</feature>
<accession>A0AAV2D5R2</accession>
<protein>
    <submittedName>
        <fullName evidence="2">Uncharacterized protein</fullName>
    </submittedName>
</protein>
<organism evidence="2 3">
    <name type="scientific">Linum trigynum</name>
    <dbReference type="NCBI Taxonomy" id="586398"/>
    <lineage>
        <taxon>Eukaryota</taxon>
        <taxon>Viridiplantae</taxon>
        <taxon>Streptophyta</taxon>
        <taxon>Embryophyta</taxon>
        <taxon>Tracheophyta</taxon>
        <taxon>Spermatophyta</taxon>
        <taxon>Magnoliopsida</taxon>
        <taxon>eudicotyledons</taxon>
        <taxon>Gunneridae</taxon>
        <taxon>Pentapetalae</taxon>
        <taxon>rosids</taxon>
        <taxon>fabids</taxon>
        <taxon>Malpighiales</taxon>
        <taxon>Linaceae</taxon>
        <taxon>Linum</taxon>
    </lineage>
</organism>